<dbReference type="EMBL" id="CP019640">
    <property type="protein sequence ID" value="AQQ53004.1"/>
    <property type="molecule type" value="Genomic_DNA"/>
</dbReference>
<dbReference type="AlphaFoldDB" id="A0A1Q2KY23"/>
<evidence type="ECO:0000313" key="1">
    <source>
        <dbReference type="EMBL" id="AQQ53004.1"/>
    </source>
</evidence>
<dbReference type="Proteomes" id="UP000188184">
    <property type="component" value="Chromosome"/>
</dbReference>
<dbReference type="KEGG" id="pmar:B0X71_07805"/>
<keyword evidence="2" id="KW-1185">Reference proteome</keyword>
<organism evidence="1 2">
    <name type="scientific">Planococcus lenghuensis</name>
    <dbReference type="NCBI Taxonomy" id="2213202"/>
    <lineage>
        <taxon>Bacteria</taxon>
        <taxon>Bacillati</taxon>
        <taxon>Bacillota</taxon>
        <taxon>Bacilli</taxon>
        <taxon>Bacillales</taxon>
        <taxon>Caryophanaceae</taxon>
        <taxon>Planococcus</taxon>
    </lineage>
</organism>
<evidence type="ECO:0000313" key="2">
    <source>
        <dbReference type="Proteomes" id="UP000188184"/>
    </source>
</evidence>
<name>A0A1Q2KY23_9BACL</name>
<reference evidence="1 2" key="1">
    <citation type="submission" date="2017-02" db="EMBL/GenBank/DDBJ databases">
        <title>The complete genomic sequence of a novel cold adapted crude oil-degrading bacterium Planococcus qaidamina Y42.</title>
        <authorList>
            <person name="Yang R."/>
        </authorList>
    </citation>
    <scope>NUCLEOTIDE SEQUENCE [LARGE SCALE GENOMIC DNA]</scope>
    <source>
        <strain evidence="1 2">Y42</strain>
    </source>
</reference>
<proteinExistence type="predicted"/>
<accession>A0A1Q2KY23</accession>
<protein>
    <submittedName>
        <fullName evidence="1">Uncharacterized protein</fullName>
    </submittedName>
</protein>
<gene>
    <name evidence="1" type="ORF">B0X71_07805</name>
</gene>
<sequence>MTKPWKRRGKRGFQPCHFLRMDENNAKTWISAYQDLENRDLAEPLSIAGSPSYTDGEQRGGLCISVIGGVHAGNY</sequence>